<dbReference type="Proteomes" id="UP000178943">
    <property type="component" value="Unassembled WGS sequence"/>
</dbReference>
<protein>
    <submittedName>
        <fullName evidence="1">Uncharacterized protein</fullName>
    </submittedName>
</protein>
<sequence>MKNTIKALNELREKGLIKDYAIGGAIAALRWTEPFFTQDLDIFVILEKDDSESKLIVLTPIYEYLKAKGCVWEKHWLIIEGVPVDIFPADDLEMEAIENAQETEYETVKTKIMTPEYLIALFLRAGREKDKRKIQMLLEQSEIDIEKLNSVLQKYGLIDKFEEYKKSY</sequence>
<dbReference type="SUPFAM" id="SSF81301">
    <property type="entry name" value="Nucleotidyltransferase"/>
    <property type="match status" value="1"/>
</dbReference>
<proteinExistence type="predicted"/>
<dbReference type="InterPro" id="IPR043519">
    <property type="entry name" value="NT_sf"/>
</dbReference>
<evidence type="ECO:0000313" key="2">
    <source>
        <dbReference type="Proteomes" id="UP000178943"/>
    </source>
</evidence>
<name>A0A1F5VXI5_9BACT</name>
<comment type="caution">
    <text evidence="1">The sequence shown here is derived from an EMBL/GenBank/DDBJ whole genome shotgun (WGS) entry which is preliminary data.</text>
</comment>
<dbReference type="Gene3D" id="3.30.460.40">
    <property type="match status" value="1"/>
</dbReference>
<dbReference type="AlphaFoldDB" id="A0A1F5VXI5"/>
<accession>A0A1F5VXI5</accession>
<reference evidence="1 2" key="1">
    <citation type="journal article" date="2016" name="Nat. Commun.">
        <title>Thousands of microbial genomes shed light on interconnected biogeochemical processes in an aquifer system.</title>
        <authorList>
            <person name="Anantharaman K."/>
            <person name="Brown C.T."/>
            <person name="Hug L.A."/>
            <person name="Sharon I."/>
            <person name="Castelle C.J."/>
            <person name="Probst A.J."/>
            <person name="Thomas B.C."/>
            <person name="Singh A."/>
            <person name="Wilkins M.J."/>
            <person name="Karaoz U."/>
            <person name="Brodie E.L."/>
            <person name="Williams K.H."/>
            <person name="Hubbard S.S."/>
            <person name="Banfield J.F."/>
        </authorList>
    </citation>
    <scope>NUCLEOTIDE SEQUENCE [LARGE SCALE GENOMIC DNA]</scope>
</reference>
<gene>
    <name evidence="1" type="ORF">A2Y62_19355</name>
</gene>
<dbReference type="EMBL" id="MFGW01000031">
    <property type="protein sequence ID" value="OGF68033.1"/>
    <property type="molecule type" value="Genomic_DNA"/>
</dbReference>
<evidence type="ECO:0000313" key="1">
    <source>
        <dbReference type="EMBL" id="OGF68033.1"/>
    </source>
</evidence>
<organism evidence="1 2">
    <name type="scientific">Candidatus Fischerbacteria bacterium RBG_13_37_8</name>
    <dbReference type="NCBI Taxonomy" id="1817863"/>
    <lineage>
        <taxon>Bacteria</taxon>
        <taxon>Candidatus Fischeribacteriota</taxon>
    </lineage>
</organism>